<evidence type="ECO:0000256" key="3">
    <source>
        <dbReference type="ARBA" id="ARBA00022801"/>
    </source>
</evidence>
<evidence type="ECO:0000256" key="1">
    <source>
        <dbReference type="ARBA" id="ARBA00008601"/>
    </source>
</evidence>
<organism evidence="7 8">
    <name type="scientific">Helicostylum pulchrum</name>
    <dbReference type="NCBI Taxonomy" id="562976"/>
    <lineage>
        <taxon>Eukaryota</taxon>
        <taxon>Fungi</taxon>
        <taxon>Fungi incertae sedis</taxon>
        <taxon>Mucoromycota</taxon>
        <taxon>Mucoromycotina</taxon>
        <taxon>Mucoromycetes</taxon>
        <taxon>Mucorales</taxon>
        <taxon>Mucorineae</taxon>
        <taxon>Mucoraceae</taxon>
        <taxon>Helicostylum</taxon>
    </lineage>
</organism>
<dbReference type="InterPro" id="IPR029021">
    <property type="entry name" value="Prot-tyrosine_phosphatase-like"/>
</dbReference>
<feature type="domain" description="Tyrosine-protein phosphatase" evidence="5">
    <location>
        <begin position="30"/>
        <end position="172"/>
    </location>
</feature>
<evidence type="ECO:0000259" key="6">
    <source>
        <dbReference type="PROSITE" id="PS50056"/>
    </source>
</evidence>
<dbReference type="Gene3D" id="3.90.190.10">
    <property type="entry name" value="Protein tyrosine phosphatase superfamily"/>
    <property type="match status" value="1"/>
</dbReference>
<protein>
    <recommendedName>
        <fullName evidence="2">protein-tyrosine-phosphatase</fullName>
        <ecNumber evidence="2">3.1.3.48</ecNumber>
    </recommendedName>
</protein>
<dbReference type="EC" id="3.1.3.48" evidence="2"/>
<dbReference type="PROSITE" id="PS50054">
    <property type="entry name" value="TYR_PHOSPHATASE_DUAL"/>
    <property type="match status" value="1"/>
</dbReference>
<evidence type="ECO:0000313" key="7">
    <source>
        <dbReference type="EMBL" id="GAA5803778.1"/>
    </source>
</evidence>
<dbReference type="InterPro" id="IPR000387">
    <property type="entry name" value="Tyr_Pase_dom"/>
</dbReference>
<comment type="similarity">
    <text evidence="1">Belongs to the protein-tyrosine phosphatase family. Non-receptor class dual specificity subfamily.</text>
</comment>
<feature type="domain" description="Tyrosine specific protein phosphatases" evidence="6">
    <location>
        <begin position="93"/>
        <end position="151"/>
    </location>
</feature>
<evidence type="ECO:0000313" key="8">
    <source>
        <dbReference type="Proteomes" id="UP001476247"/>
    </source>
</evidence>
<dbReference type="Pfam" id="PF00782">
    <property type="entry name" value="DSPc"/>
    <property type="match status" value="1"/>
</dbReference>
<dbReference type="InterPro" id="IPR000340">
    <property type="entry name" value="Dual-sp_phosphatase_cat-dom"/>
</dbReference>
<dbReference type="InterPro" id="IPR016130">
    <property type="entry name" value="Tyr_Pase_AS"/>
</dbReference>
<comment type="caution">
    <text evidence="7">The sequence shown here is derived from an EMBL/GenBank/DDBJ whole genome shotgun (WGS) entry which is preliminary data.</text>
</comment>
<gene>
    <name evidence="7" type="ORF">HPULCUR_009263</name>
</gene>
<dbReference type="PROSITE" id="PS00383">
    <property type="entry name" value="TYR_PHOSPHATASE_1"/>
    <property type="match status" value="1"/>
</dbReference>
<keyword evidence="8" id="KW-1185">Reference proteome</keyword>
<dbReference type="CDD" id="cd14498">
    <property type="entry name" value="DSP"/>
    <property type="match status" value="1"/>
</dbReference>
<proteinExistence type="inferred from homology"/>
<dbReference type="Proteomes" id="UP001476247">
    <property type="component" value="Unassembled WGS sequence"/>
</dbReference>
<evidence type="ECO:0000256" key="4">
    <source>
        <dbReference type="ARBA" id="ARBA00022912"/>
    </source>
</evidence>
<name>A0ABP9YA56_9FUNG</name>
<dbReference type="SUPFAM" id="SSF52799">
    <property type="entry name" value="(Phosphotyrosine protein) phosphatases II"/>
    <property type="match status" value="1"/>
</dbReference>
<dbReference type="PROSITE" id="PS50056">
    <property type="entry name" value="TYR_PHOSPHATASE_2"/>
    <property type="match status" value="1"/>
</dbReference>
<evidence type="ECO:0000259" key="5">
    <source>
        <dbReference type="PROSITE" id="PS50054"/>
    </source>
</evidence>
<sequence length="204" mass="23096">MGEVLPVKSDLYQTLQCGPDGQPGGILITSVGQQVSPYIWLGGYKALETESFLKKNKIKYILSLGHFKYIYRTDEYVHKIIAITDNAEANMIRYFPEAIEFISNAVNKQEPILVHCLAGISRSPTVVTAYLMATQRLRYKAALAIIKQTRPFVTPNPGFINQLKLFQEMDYQFNPHHPAYLEYLKNHPIDAGHAGHAGHVEYEN</sequence>
<dbReference type="PANTHER" id="PTHR10159:SF519">
    <property type="entry name" value="DUAL SPECIFICITY PROTEIN PHOSPHATASE MPK3"/>
    <property type="match status" value="1"/>
</dbReference>
<dbReference type="PANTHER" id="PTHR10159">
    <property type="entry name" value="DUAL SPECIFICITY PROTEIN PHOSPHATASE"/>
    <property type="match status" value="1"/>
</dbReference>
<dbReference type="SMART" id="SM00195">
    <property type="entry name" value="DSPc"/>
    <property type="match status" value="1"/>
</dbReference>
<reference evidence="7 8" key="1">
    <citation type="submission" date="2024-04" db="EMBL/GenBank/DDBJ databases">
        <title>genome sequences of Mucor flavus KT1a and Helicostylum pulchrum KT1b strains isolation_sourced from the surface of a dry-aged beef.</title>
        <authorList>
            <person name="Toyotome T."/>
            <person name="Hosono M."/>
            <person name="Torimaru M."/>
            <person name="Fukuda K."/>
            <person name="Mikami N."/>
        </authorList>
    </citation>
    <scope>NUCLEOTIDE SEQUENCE [LARGE SCALE GENOMIC DNA]</scope>
    <source>
        <strain evidence="7 8">KT1b</strain>
    </source>
</reference>
<dbReference type="EMBL" id="BAABUJ010000030">
    <property type="protein sequence ID" value="GAA5803778.1"/>
    <property type="molecule type" value="Genomic_DNA"/>
</dbReference>
<dbReference type="InterPro" id="IPR020422">
    <property type="entry name" value="TYR_PHOSPHATASE_DUAL_dom"/>
</dbReference>
<evidence type="ECO:0000256" key="2">
    <source>
        <dbReference type="ARBA" id="ARBA00013064"/>
    </source>
</evidence>
<accession>A0ABP9YA56</accession>
<keyword evidence="3" id="KW-0378">Hydrolase</keyword>
<keyword evidence="4" id="KW-0904">Protein phosphatase</keyword>